<keyword evidence="1" id="KW-0812">Transmembrane</keyword>
<evidence type="ECO:0000313" key="4">
    <source>
        <dbReference type="EMBL" id="MDP9826208.1"/>
    </source>
</evidence>
<keyword evidence="2" id="KW-0732">Signal</keyword>
<evidence type="ECO:0000259" key="3">
    <source>
        <dbReference type="Pfam" id="PF07987"/>
    </source>
</evidence>
<feature type="domain" description="YncI copper-binding" evidence="3">
    <location>
        <begin position="31"/>
        <end position="170"/>
    </location>
</feature>
<protein>
    <submittedName>
        <fullName evidence="4">Uncharacterized protein YcnI</fullName>
    </submittedName>
</protein>
<dbReference type="Gene3D" id="2.60.40.2230">
    <property type="entry name" value="Uncharacterised protein YcnI-like PF07987, DUF1775"/>
    <property type="match status" value="1"/>
</dbReference>
<name>A0ABT9P0K5_9ACTN</name>
<organism evidence="4 5">
    <name type="scientific">Kineosporia succinea</name>
    <dbReference type="NCBI Taxonomy" id="84632"/>
    <lineage>
        <taxon>Bacteria</taxon>
        <taxon>Bacillati</taxon>
        <taxon>Actinomycetota</taxon>
        <taxon>Actinomycetes</taxon>
        <taxon>Kineosporiales</taxon>
        <taxon>Kineosporiaceae</taxon>
        <taxon>Kineosporia</taxon>
    </lineage>
</organism>
<evidence type="ECO:0000313" key="5">
    <source>
        <dbReference type="Proteomes" id="UP001235712"/>
    </source>
</evidence>
<dbReference type="Pfam" id="PF07987">
    <property type="entry name" value="DUF1775"/>
    <property type="match status" value="1"/>
</dbReference>
<dbReference type="RefSeq" id="WP_307240784.1">
    <property type="nucleotide sequence ID" value="NZ_JAUSQZ010000001.1"/>
</dbReference>
<feature type="transmembrane region" description="Helical" evidence="1">
    <location>
        <begin position="205"/>
        <end position="226"/>
    </location>
</feature>
<dbReference type="CDD" id="cd08545">
    <property type="entry name" value="YcnI_like"/>
    <property type="match status" value="1"/>
</dbReference>
<dbReference type="InterPro" id="IPR038507">
    <property type="entry name" value="YcnI-like_sf"/>
</dbReference>
<evidence type="ECO:0000256" key="2">
    <source>
        <dbReference type="SAM" id="SignalP"/>
    </source>
</evidence>
<keyword evidence="1" id="KW-1133">Transmembrane helix</keyword>
<reference evidence="4 5" key="1">
    <citation type="submission" date="2023-07" db="EMBL/GenBank/DDBJ databases">
        <title>Sequencing the genomes of 1000 actinobacteria strains.</title>
        <authorList>
            <person name="Klenk H.-P."/>
        </authorList>
    </citation>
    <scope>NUCLEOTIDE SEQUENCE [LARGE SCALE GENOMIC DNA]</scope>
    <source>
        <strain evidence="4 5">DSM 44388</strain>
    </source>
</reference>
<proteinExistence type="predicted"/>
<feature type="signal peptide" evidence="2">
    <location>
        <begin position="1"/>
        <end position="29"/>
    </location>
</feature>
<comment type="caution">
    <text evidence="4">The sequence shown here is derived from an EMBL/GenBank/DDBJ whole genome shotgun (WGS) entry which is preliminary data.</text>
</comment>
<dbReference type="EMBL" id="JAUSQZ010000001">
    <property type="protein sequence ID" value="MDP9826208.1"/>
    <property type="molecule type" value="Genomic_DNA"/>
</dbReference>
<accession>A0ABT9P0K5</accession>
<dbReference type="Proteomes" id="UP001235712">
    <property type="component" value="Unassembled WGS sequence"/>
</dbReference>
<sequence>MIVKGLRRVCLTAGAGLLAVVATAASASADVTVVAPGAVPGGTDQEITFRVPVEQDGATVGLRVALPADAPIGEIAVRPVPGWTHEETRSDPGPEGEVVTEISWAAEPGKGLRPGEYGAFTVIAGRLPDTTELTFRAVQIYDDGSTVEWTQTQAPGDTAELDRPAPVLVLGTPSTTAAASGSHHDNAATAGAVRVAAENADASRWTLWFSGAAFLMAWLSLGLTLLRRARDVRGGD</sequence>
<dbReference type="InterPro" id="IPR012533">
    <property type="entry name" value="YcnI-copper_dom"/>
</dbReference>
<keyword evidence="1" id="KW-0472">Membrane</keyword>
<feature type="chain" id="PRO_5047414172" evidence="2">
    <location>
        <begin position="30"/>
        <end position="236"/>
    </location>
</feature>
<keyword evidence="5" id="KW-1185">Reference proteome</keyword>
<evidence type="ECO:0000256" key="1">
    <source>
        <dbReference type="SAM" id="Phobius"/>
    </source>
</evidence>
<gene>
    <name evidence="4" type="ORF">J2S57_001957</name>
</gene>